<proteinExistence type="inferred from homology"/>
<keyword evidence="2" id="KW-0805">Transcription regulation</keyword>
<evidence type="ECO:0000259" key="5">
    <source>
        <dbReference type="PROSITE" id="PS50931"/>
    </source>
</evidence>
<dbReference type="AlphaFoldDB" id="A0AA37UDM1"/>
<name>A0AA37UDM1_9MICO</name>
<dbReference type="InterPro" id="IPR005119">
    <property type="entry name" value="LysR_subst-bd"/>
</dbReference>
<keyword evidence="3" id="KW-0238">DNA-binding</keyword>
<dbReference type="GO" id="GO:0005829">
    <property type="term" value="C:cytosol"/>
    <property type="evidence" value="ECO:0007669"/>
    <property type="project" value="TreeGrafter"/>
</dbReference>
<comment type="caution">
    <text evidence="6">The sequence shown here is derived from an EMBL/GenBank/DDBJ whole genome shotgun (WGS) entry which is preliminary data.</text>
</comment>
<dbReference type="Gene3D" id="1.10.10.10">
    <property type="entry name" value="Winged helix-like DNA-binding domain superfamily/Winged helix DNA-binding domain"/>
    <property type="match status" value="1"/>
</dbReference>
<dbReference type="InterPro" id="IPR036388">
    <property type="entry name" value="WH-like_DNA-bd_sf"/>
</dbReference>
<feature type="domain" description="HTH lysR-type" evidence="5">
    <location>
        <begin position="3"/>
        <end position="60"/>
    </location>
</feature>
<dbReference type="Proteomes" id="UP001157160">
    <property type="component" value="Unassembled WGS sequence"/>
</dbReference>
<dbReference type="Pfam" id="PF00126">
    <property type="entry name" value="HTH_1"/>
    <property type="match status" value="1"/>
</dbReference>
<evidence type="ECO:0000313" key="6">
    <source>
        <dbReference type="EMBL" id="GMA27940.1"/>
    </source>
</evidence>
<keyword evidence="7" id="KW-1185">Reference proteome</keyword>
<dbReference type="InterPro" id="IPR036390">
    <property type="entry name" value="WH_DNA-bd_sf"/>
</dbReference>
<evidence type="ECO:0000256" key="3">
    <source>
        <dbReference type="ARBA" id="ARBA00023125"/>
    </source>
</evidence>
<dbReference type="InterPro" id="IPR050950">
    <property type="entry name" value="HTH-type_LysR_regulators"/>
</dbReference>
<dbReference type="SUPFAM" id="SSF46785">
    <property type="entry name" value="Winged helix' DNA-binding domain"/>
    <property type="match status" value="1"/>
</dbReference>
<dbReference type="InterPro" id="IPR000847">
    <property type="entry name" value="LysR_HTH_N"/>
</dbReference>
<reference evidence="6 7" key="1">
    <citation type="journal article" date="2014" name="Int. J. Syst. Evol. Microbiol.">
        <title>Complete genome sequence of Corynebacterium casei LMG S-19264T (=DSM 44701T), isolated from a smear-ripened cheese.</title>
        <authorList>
            <consortium name="US DOE Joint Genome Institute (JGI-PGF)"/>
            <person name="Walter F."/>
            <person name="Albersmeier A."/>
            <person name="Kalinowski J."/>
            <person name="Ruckert C."/>
        </authorList>
    </citation>
    <scope>NUCLEOTIDE SEQUENCE [LARGE SCALE GENOMIC DNA]</scope>
    <source>
        <strain evidence="6 7">NBRC 112289</strain>
    </source>
</reference>
<evidence type="ECO:0000313" key="7">
    <source>
        <dbReference type="Proteomes" id="UP001157160"/>
    </source>
</evidence>
<keyword evidence="4" id="KW-0804">Transcription</keyword>
<dbReference type="RefSeq" id="WP_284230960.1">
    <property type="nucleotide sequence ID" value="NZ_BSUL01000001.1"/>
</dbReference>
<evidence type="ECO:0000256" key="2">
    <source>
        <dbReference type="ARBA" id="ARBA00023015"/>
    </source>
</evidence>
<dbReference type="GO" id="GO:0003677">
    <property type="term" value="F:DNA binding"/>
    <property type="evidence" value="ECO:0007669"/>
    <property type="project" value="UniProtKB-KW"/>
</dbReference>
<organism evidence="6 7">
    <name type="scientific">Arenivirga flava</name>
    <dbReference type="NCBI Taxonomy" id="1930060"/>
    <lineage>
        <taxon>Bacteria</taxon>
        <taxon>Bacillati</taxon>
        <taxon>Actinomycetota</taxon>
        <taxon>Actinomycetes</taxon>
        <taxon>Micrococcales</taxon>
        <taxon>Microbacteriaceae</taxon>
        <taxon>Arenivirga</taxon>
    </lineage>
</organism>
<comment type="similarity">
    <text evidence="1">Belongs to the LysR transcriptional regulatory family.</text>
</comment>
<dbReference type="Gene3D" id="3.40.190.10">
    <property type="entry name" value="Periplasmic binding protein-like II"/>
    <property type="match status" value="2"/>
</dbReference>
<gene>
    <name evidence="6" type="ORF">GCM10025874_11930</name>
</gene>
<sequence>MEIDPRRLRVLLAVARAGGVLAAADLLHVTPSAVSQQLARLEREVGAALLERHPRGVTLTAEGRDLVEVAENIERELGEARRRLSARAGDLEGHVRVGGFQTFLSVVLIPGLPAWRERQPGIAIEIMEGSGDVLARELRAGDLDLAVVEYDADEAAAALPLSLREVPLLDDPWRLVVPAHSTAGEGLVAWDRLGAPWLGVDSSAAMASAAARVRRSLGDSGASVHRYGDYETALALVAAGEGVALIPSLALQRDLPEGVEIVDVPGLGARRVAVRHRTGRRALPPATDAVLAFVRELAAAAQGGVRPGESDAGTAAH</sequence>
<dbReference type="EMBL" id="BSUL01000001">
    <property type="protein sequence ID" value="GMA27940.1"/>
    <property type="molecule type" value="Genomic_DNA"/>
</dbReference>
<accession>A0AA37UDM1</accession>
<dbReference type="PANTHER" id="PTHR30419">
    <property type="entry name" value="HTH-TYPE TRANSCRIPTIONAL REGULATOR YBHD"/>
    <property type="match status" value="1"/>
</dbReference>
<evidence type="ECO:0000256" key="1">
    <source>
        <dbReference type="ARBA" id="ARBA00009437"/>
    </source>
</evidence>
<dbReference type="FunFam" id="1.10.10.10:FF:000001">
    <property type="entry name" value="LysR family transcriptional regulator"/>
    <property type="match status" value="1"/>
</dbReference>
<evidence type="ECO:0000256" key="4">
    <source>
        <dbReference type="ARBA" id="ARBA00023163"/>
    </source>
</evidence>
<dbReference type="GO" id="GO:0003700">
    <property type="term" value="F:DNA-binding transcription factor activity"/>
    <property type="evidence" value="ECO:0007669"/>
    <property type="project" value="InterPro"/>
</dbReference>
<dbReference type="SUPFAM" id="SSF53850">
    <property type="entry name" value="Periplasmic binding protein-like II"/>
    <property type="match status" value="1"/>
</dbReference>
<protein>
    <submittedName>
        <fullName evidence="6">LysR family transcriptional regulator</fullName>
    </submittedName>
</protein>
<dbReference type="PROSITE" id="PS50931">
    <property type="entry name" value="HTH_LYSR"/>
    <property type="match status" value="1"/>
</dbReference>
<dbReference type="PANTHER" id="PTHR30419:SF2">
    <property type="entry name" value="LYSR FAMILY TRANSCRIPTIONAL REGULATOR"/>
    <property type="match status" value="1"/>
</dbReference>
<dbReference type="Pfam" id="PF03466">
    <property type="entry name" value="LysR_substrate"/>
    <property type="match status" value="1"/>
</dbReference>